<evidence type="ECO:0000313" key="14">
    <source>
        <dbReference type="Proteomes" id="UP000825483"/>
    </source>
</evidence>
<comment type="caution">
    <text evidence="13">The sequence shown here is derived from an EMBL/GenBank/DDBJ whole genome shotgun (WGS) entry which is preliminary data.</text>
</comment>
<dbReference type="GO" id="GO:0003999">
    <property type="term" value="F:adenine phosphoribosyltransferase activity"/>
    <property type="evidence" value="ECO:0007669"/>
    <property type="project" value="UniProtKB-UniRule"/>
</dbReference>
<feature type="domain" description="Phosphoribosyltransferase" evidence="12">
    <location>
        <begin position="27"/>
        <end position="148"/>
    </location>
</feature>
<keyword evidence="8 11" id="KW-0328">Glycosyltransferase</keyword>
<dbReference type="GO" id="GO:0006168">
    <property type="term" value="P:adenine salvage"/>
    <property type="evidence" value="ECO:0007669"/>
    <property type="project" value="InterPro"/>
</dbReference>
<organism evidence="13 14">
    <name type="scientific">Prevotella lacticifex</name>
    <dbReference type="NCBI Taxonomy" id="2854755"/>
    <lineage>
        <taxon>Bacteria</taxon>
        <taxon>Pseudomonadati</taxon>
        <taxon>Bacteroidota</taxon>
        <taxon>Bacteroidia</taxon>
        <taxon>Bacteroidales</taxon>
        <taxon>Prevotellaceae</taxon>
        <taxon>Prevotella</taxon>
    </lineage>
</organism>
<evidence type="ECO:0000256" key="6">
    <source>
        <dbReference type="ARBA" id="ARBA00011893"/>
    </source>
</evidence>
<evidence type="ECO:0000256" key="5">
    <source>
        <dbReference type="ARBA" id="ARBA00008391"/>
    </source>
</evidence>
<proteinExistence type="inferred from homology"/>
<dbReference type="HAMAP" id="MF_00004">
    <property type="entry name" value="Aden_phosphoribosyltr"/>
    <property type="match status" value="1"/>
</dbReference>
<evidence type="ECO:0000256" key="8">
    <source>
        <dbReference type="ARBA" id="ARBA00022676"/>
    </source>
</evidence>
<dbReference type="GO" id="GO:0006166">
    <property type="term" value="P:purine ribonucleoside salvage"/>
    <property type="evidence" value="ECO:0007669"/>
    <property type="project" value="UniProtKB-KW"/>
</dbReference>
<reference evidence="13" key="1">
    <citation type="journal article" date="2022" name="Int. J. Syst. Evol. Microbiol.">
        <title>Prevotella lacticifex sp. nov., isolated from the rumen of cows.</title>
        <authorList>
            <person name="Shinkai T."/>
            <person name="Ikeyama N."/>
            <person name="Kumagai M."/>
            <person name="Ohmori H."/>
            <person name="Sakamoto M."/>
            <person name="Ohkuma M."/>
            <person name="Mitsumori M."/>
        </authorList>
    </citation>
    <scope>NUCLEOTIDE SEQUENCE</scope>
    <source>
        <strain evidence="13">R5076</strain>
    </source>
</reference>
<dbReference type="PANTHER" id="PTHR32315">
    <property type="entry name" value="ADENINE PHOSPHORIBOSYLTRANSFERASE"/>
    <property type="match status" value="1"/>
</dbReference>
<evidence type="ECO:0000256" key="3">
    <source>
        <dbReference type="ARBA" id="ARBA00004496"/>
    </source>
</evidence>
<sequence length="177" mass="19993">MNKQLLLDHLRCIPDWPIKGVNFRDITTLFKNPECLREIADSMVDLYKDKGITKIVGIESRGFVMSSAVAMKLDAGVVLCRKPGKLPCKTVQQSYVKEYGMDTIEIHADAIDENDVILLHDDLLATGGTMDAACKLVKKFHPKKIYCNFIIELETEFPNARKVFEDQGIEVTSLLKF</sequence>
<protein>
    <recommendedName>
        <fullName evidence="6 11">Adenine phosphoribosyltransferase</fullName>
        <shortName evidence="11">APRT</shortName>
        <ecNumber evidence="6 11">2.4.2.7</ecNumber>
    </recommendedName>
</protein>
<dbReference type="PANTHER" id="PTHR32315:SF3">
    <property type="entry name" value="ADENINE PHOSPHORIBOSYLTRANSFERASE"/>
    <property type="match status" value="1"/>
</dbReference>
<name>A0A9R1CC82_9BACT</name>
<dbReference type="GO" id="GO:0005737">
    <property type="term" value="C:cytoplasm"/>
    <property type="evidence" value="ECO:0007669"/>
    <property type="project" value="UniProtKB-SubCell"/>
</dbReference>
<dbReference type="NCBIfam" id="NF002636">
    <property type="entry name" value="PRK02304.1-5"/>
    <property type="match status" value="1"/>
</dbReference>
<accession>A0A9R1CC82</accession>
<evidence type="ECO:0000256" key="10">
    <source>
        <dbReference type="ARBA" id="ARBA00022726"/>
    </source>
</evidence>
<dbReference type="GeneID" id="72466045"/>
<dbReference type="Proteomes" id="UP000825483">
    <property type="component" value="Unassembled WGS sequence"/>
</dbReference>
<evidence type="ECO:0000256" key="1">
    <source>
        <dbReference type="ARBA" id="ARBA00000868"/>
    </source>
</evidence>
<comment type="similarity">
    <text evidence="5 11">Belongs to the purine/pyrimidine phosphoribosyltransferase family.</text>
</comment>
<keyword evidence="9 11" id="KW-0808">Transferase</keyword>
<gene>
    <name evidence="11 13" type="primary">apt</name>
    <name evidence="13" type="ORF">PRLR5076_27620</name>
</gene>
<dbReference type="Gene3D" id="3.40.50.2020">
    <property type="match status" value="1"/>
</dbReference>
<dbReference type="Pfam" id="PF00156">
    <property type="entry name" value="Pribosyltran"/>
    <property type="match status" value="1"/>
</dbReference>
<dbReference type="RefSeq" id="WP_223928509.1">
    <property type="nucleotide sequence ID" value="NZ_BPTU01000002.1"/>
</dbReference>
<dbReference type="InterPro" id="IPR029057">
    <property type="entry name" value="PRTase-like"/>
</dbReference>
<evidence type="ECO:0000256" key="9">
    <source>
        <dbReference type="ARBA" id="ARBA00022679"/>
    </source>
</evidence>
<dbReference type="GO" id="GO:0016208">
    <property type="term" value="F:AMP binding"/>
    <property type="evidence" value="ECO:0007669"/>
    <property type="project" value="TreeGrafter"/>
</dbReference>
<dbReference type="GO" id="GO:0002055">
    <property type="term" value="F:adenine binding"/>
    <property type="evidence" value="ECO:0007669"/>
    <property type="project" value="TreeGrafter"/>
</dbReference>
<comment type="pathway">
    <text evidence="4 11">Purine metabolism; AMP biosynthesis via salvage pathway; AMP from adenine: step 1/1.</text>
</comment>
<evidence type="ECO:0000256" key="4">
    <source>
        <dbReference type="ARBA" id="ARBA00004659"/>
    </source>
</evidence>
<dbReference type="AlphaFoldDB" id="A0A9R1CC82"/>
<dbReference type="FunFam" id="3.40.50.2020:FF:000021">
    <property type="entry name" value="Adenine phosphoribosyltransferase"/>
    <property type="match status" value="1"/>
</dbReference>
<dbReference type="EMBL" id="BPUB01000002">
    <property type="protein sequence ID" value="GJG59911.1"/>
    <property type="molecule type" value="Genomic_DNA"/>
</dbReference>
<dbReference type="NCBIfam" id="NF002634">
    <property type="entry name" value="PRK02304.1-3"/>
    <property type="match status" value="1"/>
</dbReference>
<dbReference type="InterPro" id="IPR050054">
    <property type="entry name" value="UPRTase/APRTase"/>
</dbReference>
<comment type="catalytic activity">
    <reaction evidence="1 11">
        <text>AMP + diphosphate = 5-phospho-alpha-D-ribose 1-diphosphate + adenine</text>
        <dbReference type="Rhea" id="RHEA:16609"/>
        <dbReference type="ChEBI" id="CHEBI:16708"/>
        <dbReference type="ChEBI" id="CHEBI:33019"/>
        <dbReference type="ChEBI" id="CHEBI:58017"/>
        <dbReference type="ChEBI" id="CHEBI:456215"/>
        <dbReference type="EC" id="2.4.2.7"/>
    </reaction>
</comment>
<keyword evidence="10 11" id="KW-0660">Purine salvage</keyword>
<dbReference type="InterPro" id="IPR000836">
    <property type="entry name" value="PRTase_dom"/>
</dbReference>
<evidence type="ECO:0000256" key="11">
    <source>
        <dbReference type="HAMAP-Rule" id="MF_00004"/>
    </source>
</evidence>
<evidence type="ECO:0000256" key="7">
    <source>
        <dbReference type="ARBA" id="ARBA00022490"/>
    </source>
</evidence>
<dbReference type="SUPFAM" id="SSF53271">
    <property type="entry name" value="PRTase-like"/>
    <property type="match status" value="1"/>
</dbReference>
<keyword evidence="14" id="KW-1185">Reference proteome</keyword>
<dbReference type="InterPro" id="IPR005764">
    <property type="entry name" value="Ade_phspho_trans"/>
</dbReference>
<comment type="subunit">
    <text evidence="11">Homodimer.</text>
</comment>
<keyword evidence="7 11" id="KW-0963">Cytoplasm</keyword>
<evidence type="ECO:0000313" key="13">
    <source>
        <dbReference type="EMBL" id="GJG59911.1"/>
    </source>
</evidence>
<dbReference type="CDD" id="cd06223">
    <property type="entry name" value="PRTases_typeI"/>
    <property type="match status" value="1"/>
</dbReference>
<evidence type="ECO:0000256" key="2">
    <source>
        <dbReference type="ARBA" id="ARBA00003968"/>
    </source>
</evidence>
<dbReference type="GO" id="GO:0044209">
    <property type="term" value="P:AMP salvage"/>
    <property type="evidence" value="ECO:0007669"/>
    <property type="project" value="UniProtKB-UniRule"/>
</dbReference>
<dbReference type="EC" id="2.4.2.7" evidence="6 11"/>
<comment type="subcellular location">
    <subcellularLocation>
        <location evidence="3 11">Cytoplasm</location>
    </subcellularLocation>
</comment>
<comment type="function">
    <text evidence="2 11">Catalyzes a salvage reaction resulting in the formation of AMP, that is energically less costly than de novo synthesis.</text>
</comment>
<evidence type="ECO:0000259" key="12">
    <source>
        <dbReference type="Pfam" id="PF00156"/>
    </source>
</evidence>